<reference evidence="2 3" key="1">
    <citation type="journal article" name="Sci. Rep.">
        <title>Genome-scale phylogenetic analyses confirm Olpidium as the closest living zoosporic fungus to the non-flagellated, terrestrial fungi.</title>
        <authorList>
            <person name="Chang Y."/>
            <person name="Rochon D."/>
            <person name="Sekimoto S."/>
            <person name="Wang Y."/>
            <person name="Chovatia M."/>
            <person name="Sandor L."/>
            <person name="Salamov A."/>
            <person name="Grigoriev I.V."/>
            <person name="Stajich J.E."/>
            <person name="Spatafora J.W."/>
        </authorList>
    </citation>
    <scope>NUCLEOTIDE SEQUENCE [LARGE SCALE GENOMIC DNA]</scope>
    <source>
        <strain evidence="2">S191</strain>
    </source>
</reference>
<evidence type="ECO:0000256" key="1">
    <source>
        <dbReference type="ARBA" id="ARBA00048336"/>
    </source>
</evidence>
<dbReference type="AlphaFoldDB" id="A0A8H8DGB0"/>
<sequence length="118" mass="13185">MADLMWSDPEADREDFAMSPRASIFVSRHFNAVSVGFRLQTKRVLLPGTTTLEKVLYDGRLSTVWSAPNYCYRCGNMASILEVGPGLERYFNVFTAAPDNERDRSSQGLSGGEVSLRE</sequence>
<evidence type="ECO:0000313" key="2">
    <source>
        <dbReference type="EMBL" id="KAG5457193.1"/>
    </source>
</evidence>
<gene>
    <name evidence="2" type="ORF">BJ554DRAFT_2858</name>
</gene>
<dbReference type="Proteomes" id="UP000673691">
    <property type="component" value="Unassembled WGS sequence"/>
</dbReference>
<dbReference type="OrthoDB" id="1930084at2759"/>
<keyword evidence="3" id="KW-1185">Reference proteome</keyword>
<name>A0A8H8DGB0_9FUNG</name>
<dbReference type="Gene3D" id="3.60.21.10">
    <property type="match status" value="1"/>
</dbReference>
<dbReference type="InterPro" id="IPR029052">
    <property type="entry name" value="Metallo-depent_PP-like"/>
</dbReference>
<dbReference type="EMBL" id="JAEFCI010010476">
    <property type="protein sequence ID" value="KAG5457193.1"/>
    <property type="molecule type" value="Genomic_DNA"/>
</dbReference>
<dbReference type="GO" id="GO:0004722">
    <property type="term" value="F:protein serine/threonine phosphatase activity"/>
    <property type="evidence" value="ECO:0007669"/>
    <property type="project" value="UniProtKB-EC"/>
</dbReference>
<proteinExistence type="predicted"/>
<organism evidence="2 3">
    <name type="scientific">Olpidium bornovanus</name>
    <dbReference type="NCBI Taxonomy" id="278681"/>
    <lineage>
        <taxon>Eukaryota</taxon>
        <taxon>Fungi</taxon>
        <taxon>Fungi incertae sedis</taxon>
        <taxon>Olpidiomycota</taxon>
        <taxon>Olpidiomycotina</taxon>
        <taxon>Olpidiomycetes</taxon>
        <taxon>Olpidiales</taxon>
        <taxon>Olpidiaceae</taxon>
        <taxon>Olpidium</taxon>
    </lineage>
</organism>
<dbReference type="PANTHER" id="PTHR45619">
    <property type="entry name" value="SERINE/THREONINE-PROTEIN PHOSPHATASE PP2A-RELATED"/>
    <property type="match status" value="1"/>
</dbReference>
<protein>
    <submittedName>
        <fullName evidence="2">Uncharacterized protein</fullName>
    </submittedName>
</protein>
<comment type="catalytic activity">
    <reaction evidence="1">
        <text>O-phospho-L-threonyl-[protein] + H2O = L-threonyl-[protein] + phosphate</text>
        <dbReference type="Rhea" id="RHEA:47004"/>
        <dbReference type="Rhea" id="RHEA-COMP:11060"/>
        <dbReference type="Rhea" id="RHEA-COMP:11605"/>
        <dbReference type="ChEBI" id="CHEBI:15377"/>
        <dbReference type="ChEBI" id="CHEBI:30013"/>
        <dbReference type="ChEBI" id="CHEBI:43474"/>
        <dbReference type="ChEBI" id="CHEBI:61977"/>
        <dbReference type="EC" id="3.1.3.16"/>
    </reaction>
</comment>
<dbReference type="InterPro" id="IPR047129">
    <property type="entry name" value="PPA2-like"/>
</dbReference>
<comment type="caution">
    <text evidence="2">The sequence shown here is derived from an EMBL/GenBank/DDBJ whole genome shotgun (WGS) entry which is preliminary data.</text>
</comment>
<evidence type="ECO:0000313" key="3">
    <source>
        <dbReference type="Proteomes" id="UP000673691"/>
    </source>
</evidence>
<accession>A0A8H8DGB0</accession>
<dbReference type="SUPFAM" id="SSF56300">
    <property type="entry name" value="Metallo-dependent phosphatases"/>
    <property type="match status" value="1"/>
</dbReference>